<gene>
    <name evidence="1" type="ORF">BofuT4_P008140.1</name>
</gene>
<evidence type="ECO:0000313" key="1">
    <source>
        <dbReference type="EMBL" id="CCD45097.1"/>
    </source>
</evidence>
<reference evidence="2" key="1">
    <citation type="journal article" date="2011" name="PLoS Genet.">
        <title>Genomic analysis of the necrotrophic fungal pathogens Sclerotinia sclerotiorum and Botrytis cinerea.</title>
        <authorList>
            <person name="Amselem J."/>
            <person name="Cuomo C.A."/>
            <person name="van Kan J.A."/>
            <person name="Viaud M."/>
            <person name="Benito E.P."/>
            <person name="Couloux A."/>
            <person name="Coutinho P.M."/>
            <person name="de Vries R.P."/>
            <person name="Dyer P.S."/>
            <person name="Fillinger S."/>
            <person name="Fournier E."/>
            <person name="Gout L."/>
            <person name="Hahn M."/>
            <person name="Kohn L."/>
            <person name="Lapalu N."/>
            <person name="Plummer K.M."/>
            <person name="Pradier J.M."/>
            <person name="Quevillon E."/>
            <person name="Sharon A."/>
            <person name="Simon A."/>
            <person name="ten Have A."/>
            <person name="Tudzynski B."/>
            <person name="Tudzynski P."/>
            <person name="Wincker P."/>
            <person name="Andrew M."/>
            <person name="Anthouard V."/>
            <person name="Beever R.E."/>
            <person name="Beffa R."/>
            <person name="Benoit I."/>
            <person name="Bouzid O."/>
            <person name="Brault B."/>
            <person name="Chen Z."/>
            <person name="Choquer M."/>
            <person name="Collemare J."/>
            <person name="Cotton P."/>
            <person name="Danchin E.G."/>
            <person name="Da Silva C."/>
            <person name="Gautier A."/>
            <person name="Giraud C."/>
            <person name="Giraud T."/>
            <person name="Gonzalez C."/>
            <person name="Grossetete S."/>
            <person name="Guldener U."/>
            <person name="Henrissat B."/>
            <person name="Howlett B.J."/>
            <person name="Kodira C."/>
            <person name="Kretschmer M."/>
            <person name="Lappartient A."/>
            <person name="Leroch M."/>
            <person name="Levis C."/>
            <person name="Mauceli E."/>
            <person name="Neuveglise C."/>
            <person name="Oeser B."/>
            <person name="Pearson M."/>
            <person name="Poulain J."/>
            <person name="Poussereau N."/>
            <person name="Quesneville H."/>
            <person name="Rascle C."/>
            <person name="Schumacher J."/>
            <person name="Segurens B."/>
            <person name="Sexton A."/>
            <person name="Silva E."/>
            <person name="Sirven C."/>
            <person name="Soanes D.M."/>
            <person name="Talbot N.J."/>
            <person name="Templeton M."/>
            <person name="Yandava C."/>
            <person name="Yarden O."/>
            <person name="Zeng Q."/>
            <person name="Rollins J.A."/>
            <person name="Lebrun M.H."/>
            <person name="Dickman M."/>
        </authorList>
    </citation>
    <scope>NUCLEOTIDE SEQUENCE [LARGE SCALE GENOMIC DNA]</scope>
    <source>
        <strain evidence="2">T4</strain>
    </source>
</reference>
<name>G2XXQ8_BOTF4</name>
<dbReference type="AlphaFoldDB" id="G2XXQ8"/>
<dbReference type="HOGENOM" id="CLU_2941428_0_0_1"/>
<organism evidence="1 2">
    <name type="scientific">Botryotinia fuckeliana (strain T4)</name>
    <name type="common">Noble rot fungus</name>
    <name type="synonym">Botrytis cinerea</name>
    <dbReference type="NCBI Taxonomy" id="999810"/>
    <lineage>
        <taxon>Eukaryota</taxon>
        <taxon>Fungi</taxon>
        <taxon>Dikarya</taxon>
        <taxon>Ascomycota</taxon>
        <taxon>Pezizomycotina</taxon>
        <taxon>Leotiomycetes</taxon>
        <taxon>Helotiales</taxon>
        <taxon>Sclerotiniaceae</taxon>
        <taxon>Botrytis</taxon>
    </lineage>
</organism>
<protein>
    <submittedName>
        <fullName evidence="1">Uncharacterized protein</fullName>
    </submittedName>
</protein>
<proteinExistence type="predicted"/>
<accession>G2XXQ8</accession>
<dbReference type="EMBL" id="FQ790275">
    <property type="protein sequence ID" value="CCD45097.1"/>
    <property type="molecule type" value="Genomic_DNA"/>
</dbReference>
<sequence>MHSTLPGESTRVVGFWVYAEWNANTYLTFASRLVAVRICVSGRSKWPSVEGVVVDGVGYE</sequence>
<dbReference type="Proteomes" id="UP000008177">
    <property type="component" value="Unplaced contigs"/>
</dbReference>
<dbReference type="InParanoid" id="G2XXQ8"/>
<evidence type="ECO:0000313" key="2">
    <source>
        <dbReference type="Proteomes" id="UP000008177"/>
    </source>
</evidence>